<gene>
    <name evidence="1" type="ORF">BU085_11700</name>
</gene>
<sequence>MKKLMASLLVSGLVVTGVNVNHVEAATGNSIQTVQQITQGDQSLENVKLGESMQSVLGKYSSPIYSYNENGSEHYYEFRTNKGVLLVTADGKKDRGHVTRVSMTYNKANGPTYNAVKRSVSPNASSRVHYNHVTGNFGYIKDKNASYQFSSNSPKDKNVKLYRVDLGK</sequence>
<evidence type="ECO:0000313" key="1">
    <source>
        <dbReference type="EMBL" id="PTI49612.1"/>
    </source>
</evidence>
<accession>A0A2T4PXW3</accession>
<protein>
    <submittedName>
        <fullName evidence="1">Uncharacterized protein</fullName>
    </submittedName>
</protein>
<evidence type="ECO:0000313" key="2">
    <source>
        <dbReference type="Proteomes" id="UP000240717"/>
    </source>
</evidence>
<name>A0A2T4PXW3_STAWA</name>
<proteinExistence type="predicted"/>
<dbReference type="NCBIfam" id="NF047391">
    <property type="entry name" value="SA0570_fam"/>
    <property type="match status" value="1"/>
</dbReference>
<comment type="caution">
    <text evidence="1">The sequence shown here is derived from an EMBL/GenBank/DDBJ whole genome shotgun (WGS) entry which is preliminary data.</text>
</comment>
<dbReference type="STRING" id="1194526.A284_10255"/>
<organism evidence="1 2">
    <name type="scientific">Staphylococcus warneri</name>
    <dbReference type="NCBI Taxonomy" id="1292"/>
    <lineage>
        <taxon>Bacteria</taxon>
        <taxon>Bacillati</taxon>
        <taxon>Bacillota</taxon>
        <taxon>Bacilli</taxon>
        <taxon>Bacillales</taxon>
        <taxon>Staphylococcaceae</taxon>
        <taxon>Staphylococcus</taxon>
    </lineage>
</organism>
<reference evidence="1 2" key="1">
    <citation type="journal article" date="2016" name="Front. Microbiol.">
        <title>Comprehensive Phylogenetic Analysis of Bovine Non-aureus Staphylococci Species Based on Whole-Genome Sequencing.</title>
        <authorList>
            <person name="Naushad S."/>
            <person name="Barkema H.W."/>
            <person name="Luby C."/>
            <person name="Condas L.A."/>
            <person name="Nobrega D.B."/>
            <person name="Carson D.A."/>
            <person name="De Buck J."/>
        </authorList>
    </citation>
    <scope>NUCLEOTIDE SEQUENCE [LARGE SCALE GENOMIC DNA]</scope>
    <source>
        <strain evidence="1 2">SNUC 2993</strain>
    </source>
</reference>
<dbReference type="Proteomes" id="UP000240717">
    <property type="component" value="Unassembled WGS sequence"/>
</dbReference>
<dbReference type="AlphaFoldDB" id="A0A2T4PXW3"/>
<dbReference type="EMBL" id="PZEV01000059">
    <property type="protein sequence ID" value="PTI49612.1"/>
    <property type="molecule type" value="Genomic_DNA"/>
</dbReference>
<dbReference type="InterPro" id="IPR058116">
    <property type="entry name" value="SA0570-like"/>
</dbReference>
<dbReference type="RefSeq" id="WP_002451058.1">
    <property type="nucleotide sequence ID" value="NZ_CP054017.1"/>
</dbReference>